<organism evidence="1 2">
    <name type="scientific">Nostoc flagelliforme CCNUN1</name>
    <dbReference type="NCBI Taxonomy" id="2038116"/>
    <lineage>
        <taxon>Bacteria</taxon>
        <taxon>Bacillati</taxon>
        <taxon>Cyanobacteriota</taxon>
        <taxon>Cyanophyceae</taxon>
        <taxon>Nostocales</taxon>
        <taxon>Nostocaceae</taxon>
        <taxon>Nostoc</taxon>
    </lineage>
</organism>
<sequence length="61" mass="6345">MQGDALALSVDALALSGDALALLVDALALSADALALQGIAKFNSLRINEMLYLDGEKIPYP</sequence>
<evidence type="ECO:0000313" key="2">
    <source>
        <dbReference type="Proteomes" id="UP000232003"/>
    </source>
</evidence>
<dbReference type="RefSeq" id="WP_208766655.1">
    <property type="nucleotide sequence ID" value="NZ_CP024785.1"/>
</dbReference>
<protein>
    <submittedName>
        <fullName evidence="1">Uncharacterized protein</fullName>
    </submittedName>
</protein>
<dbReference type="EMBL" id="CP024785">
    <property type="protein sequence ID" value="AUB35377.1"/>
    <property type="molecule type" value="Genomic_DNA"/>
</dbReference>
<gene>
    <name evidence="1" type="ORF">COO91_01255</name>
</gene>
<accession>A0A2K8SIX1</accession>
<dbReference type="AlphaFoldDB" id="A0A2K8SIX1"/>
<keyword evidence="2" id="KW-1185">Reference proteome</keyword>
<dbReference type="KEGG" id="nfl:COO91_01255"/>
<proteinExistence type="predicted"/>
<dbReference type="Proteomes" id="UP000232003">
    <property type="component" value="Chromosome"/>
</dbReference>
<name>A0A2K8SIX1_9NOSO</name>
<evidence type="ECO:0000313" key="1">
    <source>
        <dbReference type="EMBL" id="AUB35377.1"/>
    </source>
</evidence>
<reference evidence="1 2" key="1">
    <citation type="submission" date="2017-11" db="EMBL/GenBank/DDBJ databases">
        <title>Complete genome of a free-living desiccation-tolerant cyanobacterium and its photosynthetic adaptation to extreme terrestrial habitat.</title>
        <authorList>
            <person name="Shang J."/>
        </authorList>
    </citation>
    <scope>NUCLEOTIDE SEQUENCE [LARGE SCALE GENOMIC DNA]</scope>
    <source>
        <strain evidence="1 2">CCNUN1</strain>
    </source>
</reference>